<evidence type="ECO:0000256" key="7">
    <source>
        <dbReference type="ARBA" id="ARBA00023136"/>
    </source>
</evidence>
<keyword evidence="6 12" id="KW-0654">Proteoglycan</keyword>
<reference evidence="14 15" key="1">
    <citation type="journal article" date="2019" name="Sci. Data">
        <title>Hybrid genome assembly and annotation of Danionella translucida.</title>
        <authorList>
            <person name="Kadobianskyi M."/>
            <person name="Schulze L."/>
            <person name="Schuelke M."/>
            <person name="Judkewitz B."/>
        </authorList>
    </citation>
    <scope>NUCLEOTIDE SEQUENCE [LARGE SCALE GENOMIC DNA]</scope>
    <source>
        <strain evidence="14 15">Bolton</strain>
    </source>
</reference>
<organism evidence="14 15">
    <name type="scientific">Danionella cerebrum</name>
    <dbReference type="NCBI Taxonomy" id="2873325"/>
    <lineage>
        <taxon>Eukaryota</taxon>
        <taxon>Metazoa</taxon>
        <taxon>Chordata</taxon>
        <taxon>Craniata</taxon>
        <taxon>Vertebrata</taxon>
        <taxon>Euteleostomi</taxon>
        <taxon>Actinopterygii</taxon>
        <taxon>Neopterygii</taxon>
        <taxon>Teleostei</taxon>
        <taxon>Ostariophysi</taxon>
        <taxon>Cypriniformes</taxon>
        <taxon>Danionidae</taxon>
        <taxon>Danioninae</taxon>
        <taxon>Danionella</taxon>
    </lineage>
</organism>
<evidence type="ECO:0000313" key="15">
    <source>
        <dbReference type="Proteomes" id="UP000316079"/>
    </source>
</evidence>
<evidence type="ECO:0000256" key="11">
    <source>
        <dbReference type="RuleBase" id="RU003518"/>
    </source>
</evidence>
<evidence type="ECO:0000256" key="5">
    <source>
        <dbReference type="ARBA" id="ARBA00022729"/>
    </source>
</evidence>
<keyword evidence="15" id="KW-1185">Reference proteome</keyword>
<feature type="region of interest" description="Disordered" evidence="13">
    <location>
        <begin position="118"/>
        <end position="167"/>
    </location>
</feature>
<keyword evidence="7 12" id="KW-0472">Membrane</keyword>
<keyword evidence="9 12" id="KW-0357">Heparan sulfate</keyword>
<dbReference type="GO" id="GO:0016477">
    <property type="term" value="P:cell migration"/>
    <property type="evidence" value="ECO:0007669"/>
    <property type="project" value="TreeGrafter"/>
</dbReference>
<feature type="compositionally biased region" description="Polar residues" evidence="13">
    <location>
        <begin position="156"/>
        <end position="167"/>
    </location>
</feature>
<proteinExistence type="inferred from homology"/>
<dbReference type="Pfam" id="PF01153">
    <property type="entry name" value="Glypican"/>
    <property type="match status" value="1"/>
</dbReference>
<keyword evidence="5" id="KW-0732">Signal</keyword>
<dbReference type="GO" id="GO:0005576">
    <property type="term" value="C:extracellular region"/>
    <property type="evidence" value="ECO:0007669"/>
    <property type="project" value="TreeGrafter"/>
</dbReference>
<dbReference type="EMBL" id="SRMA01025359">
    <property type="protein sequence ID" value="TRY95526.1"/>
    <property type="molecule type" value="Genomic_DNA"/>
</dbReference>
<evidence type="ECO:0000256" key="3">
    <source>
        <dbReference type="ARBA" id="ARBA00022475"/>
    </source>
</evidence>
<dbReference type="GO" id="GO:0098552">
    <property type="term" value="C:side of membrane"/>
    <property type="evidence" value="ECO:0007669"/>
    <property type="project" value="UniProtKB-KW"/>
</dbReference>
<dbReference type="STRING" id="623744.A0A553R0A7"/>
<gene>
    <name evidence="14" type="ORF">DNTS_012497</name>
</gene>
<keyword evidence="4 12" id="KW-0336">GPI-anchor</keyword>
<evidence type="ECO:0000256" key="8">
    <source>
        <dbReference type="ARBA" id="ARBA00023180"/>
    </source>
</evidence>
<evidence type="ECO:0000256" key="10">
    <source>
        <dbReference type="ARBA" id="ARBA00023288"/>
    </source>
</evidence>
<comment type="subcellular location">
    <subcellularLocation>
        <location evidence="1 12">Cell membrane</location>
        <topology evidence="1 12">Lipid-anchor</topology>
        <topology evidence="1 12">GPI-anchor</topology>
    </subcellularLocation>
</comment>
<evidence type="ECO:0000256" key="13">
    <source>
        <dbReference type="SAM" id="MobiDB-lite"/>
    </source>
</evidence>
<dbReference type="GO" id="GO:0009966">
    <property type="term" value="P:regulation of signal transduction"/>
    <property type="evidence" value="ECO:0007669"/>
    <property type="project" value="InterPro"/>
</dbReference>
<dbReference type="PANTHER" id="PTHR10822">
    <property type="entry name" value="GLYPICAN"/>
    <property type="match status" value="1"/>
</dbReference>
<comment type="caution">
    <text evidence="14">The sequence shown here is derived from an EMBL/GenBank/DDBJ whole genome shotgun (WGS) entry which is preliminary data.</text>
</comment>
<comment type="similarity">
    <text evidence="2 11">Belongs to the glypican family.</text>
</comment>
<dbReference type="GO" id="GO:0045202">
    <property type="term" value="C:synapse"/>
    <property type="evidence" value="ECO:0007669"/>
    <property type="project" value="TreeGrafter"/>
</dbReference>
<sequence length="192" mass="21729">MTALLRQSVQHQLGMSVEKVKDIKEKLKESRRFWSSLPDRVCSEEGVGDPEEEHCWNSHTKGRYFPEVVRDGLTQQLNNPEVEVDIMRPDSFIRQQIMTLRVMSNKLRNAYNGKDVYFQDSSDEESGSGSGSGFTTEPPVIHTEPPIQEADKSDPQEPTDSVAGNTTSQRAQLLRALLLALAPSMITLLRWR</sequence>
<dbReference type="GO" id="GO:0009986">
    <property type="term" value="C:cell surface"/>
    <property type="evidence" value="ECO:0007669"/>
    <property type="project" value="TreeGrafter"/>
</dbReference>
<accession>A0A553R0A7</accession>
<evidence type="ECO:0000313" key="14">
    <source>
        <dbReference type="EMBL" id="TRY95526.1"/>
    </source>
</evidence>
<name>A0A553R0A7_9TELE</name>
<dbReference type="AlphaFoldDB" id="A0A553R0A7"/>
<evidence type="ECO:0000256" key="12">
    <source>
        <dbReference type="RuleBase" id="RU003519"/>
    </source>
</evidence>
<evidence type="ECO:0008006" key="16">
    <source>
        <dbReference type="Google" id="ProtNLM"/>
    </source>
</evidence>
<evidence type="ECO:0000256" key="1">
    <source>
        <dbReference type="ARBA" id="ARBA00004609"/>
    </source>
</evidence>
<evidence type="ECO:0000256" key="2">
    <source>
        <dbReference type="ARBA" id="ARBA00010260"/>
    </source>
</evidence>
<comment type="function">
    <text evidence="12">Cell surface proteoglycan.</text>
</comment>
<dbReference type="PANTHER" id="PTHR10822:SF31">
    <property type="entry name" value="GLYPICAN-6"/>
    <property type="match status" value="1"/>
</dbReference>
<dbReference type="GO" id="GO:0005886">
    <property type="term" value="C:plasma membrane"/>
    <property type="evidence" value="ECO:0007669"/>
    <property type="project" value="UniProtKB-SubCell"/>
</dbReference>
<evidence type="ECO:0000256" key="6">
    <source>
        <dbReference type="ARBA" id="ARBA00022974"/>
    </source>
</evidence>
<evidence type="ECO:0000256" key="4">
    <source>
        <dbReference type="ARBA" id="ARBA00022622"/>
    </source>
</evidence>
<protein>
    <recommendedName>
        <fullName evidence="16">Glypican-1</fullName>
    </recommendedName>
</protein>
<dbReference type="Proteomes" id="UP000316079">
    <property type="component" value="Unassembled WGS sequence"/>
</dbReference>
<dbReference type="OrthoDB" id="10010764at2759"/>
<evidence type="ECO:0000256" key="9">
    <source>
        <dbReference type="ARBA" id="ARBA00023207"/>
    </source>
</evidence>
<dbReference type="InterPro" id="IPR001863">
    <property type="entry name" value="Glypican"/>
</dbReference>
<dbReference type="GO" id="GO:1905475">
    <property type="term" value="P:regulation of protein localization to membrane"/>
    <property type="evidence" value="ECO:0007669"/>
    <property type="project" value="TreeGrafter"/>
</dbReference>
<keyword evidence="10 12" id="KW-0449">Lipoprotein</keyword>
<keyword evidence="8" id="KW-0325">Glycoprotein</keyword>
<keyword evidence="3" id="KW-1003">Cell membrane</keyword>